<dbReference type="EMBL" id="QZEZ01000002">
    <property type="protein sequence ID" value="RJK96774.1"/>
    <property type="molecule type" value="Genomic_DNA"/>
</dbReference>
<dbReference type="RefSeq" id="WP_119949490.1">
    <property type="nucleotide sequence ID" value="NZ_QZEZ01000002.1"/>
</dbReference>
<name>A0A3A3Z213_9ACTN</name>
<evidence type="ECO:0000256" key="1">
    <source>
        <dbReference type="SAM" id="Phobius"/>
    </source>
</evidence>
<accession>A0A3A3Z213</accession>
<feature type="transmembrane region" description="Helical" evidence="1">
    <location>
        <begin position="21"/>
        <end position="40"/>
    </location>
</feature>
<dbReference type="Gene3D" id="2.60.40.10">
    <property type="entry name" value="Immunoglobulins"/>
    <property type="match status" value="1"/>
</dbReference>
<gene>
    <name evidence="2" type="ORF">D5H78_05740</name>
</gene>
<dbReference type="Pfam" id="PF07963">
    <property type="entry name" value="N_methyl"/>
    <property type="match status" value="1"/>
</dbReference>
<dbReference type="NCBIfam" id="TIGR02532">
    <property type="entry name" value="IV_pilin_GFxxxE"/>
    <property type="match status" value="1"/>
</dbReference>
<sequence length="435" mass="42757">MAGTAGGRARRGDEGFSLVEVLVATVLFAALGAAAASVLVKGLAVSASGEARTVAANLATQQVEAVRGALTPDQVVSGTRTVQLAGRTYTVTTTAALDTVRSKGVSACDGTTGAAAQKRVTVVVTWPDMGGTQPVREETTLALPISGSTATTGVLTVPVQDRAGKGLAGHTVQLALAGTPVASAVTQRDGCAVFPALAPGTTYQASVTTAGYVGVDGRATAYGPLGQSVQRATVTKAQPIRYDRPATLVVALSGAAATYPLPVAAGGSGFDLSSAEAATTATAVVPCGSAPCAARQPSTGTTPSSWRVDGLFPFGTGYALWGTQCSVRPGGLPAVATAPGQVSSATLAGFGGVSATLTDSAGAALTGRTLYAVPVGSTCTAPLRFPDPTSASATNVALPAGTWRIAADPTASTAGARQVTVTAGQVSPTTLAVTP</sequence>
<evidence type="ECO:0000313" key="3">
    <source>
        <dbReference type="Proteomes" id="UP000265614"/>
    </source>
</evidence>
<keyword evidence="1" id="KW-0472">Membrane</keyword>
<keyword evidence="1" id="KW-0812">Transmembrane</keyword>
<dbReference type="SUPFAM" id="SSF49478">
    <property type="entry name" value="Cna protein B-type domain"/>
    <property type="match status" value="1"/>
</dbReference>
<dbReference type="Proteomes" id="UP000265614">
    <property type="component" value="Unassembled WGS sequence"/>
</dbReference>
<dbReference type="InterPro" id="IPR012902">
    <property type="entry name" value="N_methyl_site"/>
</dbReference>
<proteinExistence type="predicted"/>
<evidence type="ECO:0000313" key="2">
    <source>
        <dbReference type="EMBL" id="RJK96774.1"/>
    </source>
</evidence>
<organism evidence="2 3">
    <name type="scientific">Vallicoccus soli</name>
    <dbReference type="NCBI Taxonomy" id="2339232"/>
    <lineage>
        <taxon>Bacteria</taxon>
        <taxon>Bacillati</taxon>
        <taxon>Actinomycetota</taxon>
        <taxon>Actinomycetes</taxon>
        <taxon>Motilibacterales</taxon>
        <taxon>Vallicoccaceae</taxon>
        <taxon>Vallicoccus</taxon>
    </lineage>
</organism>
<keyword evidence="1" id="KW-1133">Transmembrane helix</keyword>
<dbReference type="InterPro" id="IPR013783">
    <property type="entry name" value="Ig-like_fold"/>
</dbReference>
<reference evidence="2 3" key="1">
    <citation type="submission" date="2018-09" db="EMBL/GenBank/DDBJ databases">
        <title>YIM 75000 draft genome.</title>
        <authorList>
            <person name="Tang S."/>
            <person name="Feng Y."/>
        </authorList>
    </citation>
    <scope>NUCLEOTIDE SEQUENCE [LARGE SCALE GENOMIC DNA]</scope>
    <source>
        <strain evidence="2 3">YIM 75000</strain>
    </source>
</reference>
<dbReference type="AlphaFoldDB" id="A0A3A3Z213"/>
<protein>
    <submittedName>
        <fullName evidence="2">Prepilin-type N-terminal cleavage/methylation domain-containing protein</fullName>
    </submittedName>
</protein>
<dbReference type="OrthoDB" id="5244741at2"/>
<keyword evidence="3" id="KW-1185">Reference proteome</keyword>
<dbReference type="GO" id="GO:0005975">
    <property type="term" value="P:carbohydrate metabolic process"/>
    <property type="evidence" value="ECO:0007669"/>
    <property type="project" value="UniProtKB-ARBA"/>
</dbReference>
<comment type="caution">
    <text evidence="2">The sequence shown here is derived from an EMBL/GenBank/DDBJ whole genome shotgun (WGS) entry which is preliminary data.</text>
</comment>
<dbReference type="PROSITE" id="PS00409">
    <property type="entry name" value="PROKAR_NTER_METHYL"/>
    <property type="match status" value="1"/>
</dbReference>